<sequence length="398" mass="43436">MDLAEYSMSSGTEDTDLQTRIKARFGLLRECITKLQSPGSGNNLPVIDRARTLEIQNCLAHEAVHDFTTGDDAELFISAIRNAHADQVLTLPKAQQSAGDEILCRAAKKCLSTDVKSAIQRLNIETVSTSQLIAVIEENFASKLSIFQELRKPHDVQYDSAKGLGPYFNELQEASRHSFRQVERLFRKEAAKDAGKEAGATVKPEPVPEVQEVNSPPTQPPVLPAPTEIVKASELNDLYAATLGYLTVCRVYPKIAIQMTGDIDECRTAQHVFQRAKSLLDRLPKSITSEESAALAGRTYDKKQAPKSDSANMEKSIKSLADQISKLVNVVAPNKDSAKDSSKDSSKDSKDNNGKRGRWGNKGNKGKSNYSKAGAAATTANDHSQSQNAADALFRTED</sequence>
<organism evidence="2">
    <name type="scientific">Oikopleura dioica</name>
    <name type="common">Tunicate</name>
    <dbReference type="NCBI Taxonomy" id="34765"/>
    <lineage>
        <taxon>Eukaryota</taxon>
        <taxon>Metazoa</taxon>
        <taxon>Chordata</taxon>
        <taxon>Tunicata</taxon>
        <taxon>Appendicularia</taxon>
        <taxon>Copelata</taxon>
        <taxon>Oikopleuridae</taxon>
        <taxon>Oikopleura</taxon>
    </lineage>
</organism>
<reference evidence="2" key="2">
    <citation type="submission" date="2004-05" db="EMBL/GenBank/DDBJ databases">
        <authorList>
            <person name="Volff J.-N."/>
            <person name="Lehrach H."/>
            <person name="Reinhardt R."/>
            <person name="Chourrout D."/>
        </authorList>
    </citation>
    <scope>NUCLEOTIDE SEQUENCE</scope>
</reference>
<dbReference type="AlphaFoldDB" id="Q6GV80"/>
<name>Q6GV80_OIKDI</name>
<feature type="region of interest" description="Disordered" evidence="1">
    <location>
        <begin position="195"/>
        <end position="223"/>
    </location>
</feature>
<protein>
    <submittedName>
        <fullName evidence="2">Gag protein</fullName>
    </submittedName>
</protein>
<dbReference type="EMBL" id="AY634222">
    <property type="protein sequence ID" value="AAT48678.1"/>
    <property type="molecule type" value="Genomic_DNA"/>
</dbReference>
<feature type="compositionally biased region" description="Basic and acidic residues" evidence="1">
    <location>
        <begin position="336"/>
        <end position="354"/>
    </location>
</feature>
<proteinExistence type="predicted"/>
<evidence type="ECO:0000256" key="1">
    <source>
        <dbReference type="SAM" id="MobiDB-lite"/>
    </source>
</evidence>
<reference evidence="2" key="1">
    <citation type="journal article" date="2004" name="Mol. Biol. Evol.">
        <title>Retroelement dynamics and a novel type of chordate retrovirus-like element in the miniature genome of the tunicate Oikopleura dioica.</title>
        <authorList>
            <person name="Volff J.N."/>
            <person name="Lehrach H."/>
            <person name="Reinhardt R."/>
            <person name="Chourrout D."/>
        </authorList>
    </citation>
    <scope>NUCLEOTIDE SEQUENCE</scope>
</reference>
<feature type="compositionally biased region" description="Polar residues" evidence="1">
    <location>
        <begin position="378"/>
        <end position="389"/>
    </location>
</feature>
<evidence type="ECO:0000313" key="2">
    <source>
        <dbReference type="EMBL" id="AAT48678.1"/>
    </source>
</evidence>
<gene>
    <name evidence="2" type="primary">gag</name>
</gene>
<feature type="region of interest" description="Disordered" evidence="1">
    <location>
        <begin position="331"/>
        <end position="398"/>
    </location>
</feature>
<accession>Q6GV80</accession>